<name>A0ACB7VD32_DIOAL</name>
<organism evidence="1 2">
    <name type="scientific">Dioscorea alata</name>
    <name type="common">Purple yam</name>
    <dbReference type="NCBI Taxonomy" id="55571"/>
    <lineage>
        <taxon>Eukaryota</taxon>
        <taxon>Viridiplantae</taxon>
        <taxon>Streptophyta</taxon>
        <taxon>Embryophyta</taxon>
        <taxon>Tracheophyta</taxon>
        <taxon>Spermatophyta</taxon>
        <taxon>Magnoliopsida</taxon>
        <taxon>Liliopsida</taxon>
        <taxon>Dioscoreales</taxon>
        <taxon>Dioscoreaceae</taxon>
        <taxon>Dioscorea</taxon>
    </lineage>
</organism>
<sequence length="493" mass="55565">MNFSVSPHKRITSLHRNLSINISFLCYYIFVKLHPFWIQLFYFILISSIGFLFLKLLPNKHSSLKLNNLDVFFMAVSASTVSSMSTVEMEVFSNVQLLVLTLLMLLGGEVFVSMLTLHVNNKCLLKQSQKTNNIISLTTNSDYLKKSKYMRYLLHVILAYFILIHASGYAMIIAYVSLIPSARQVLHGKGLNVHTFTIFSVVSSFTNCGFIPTNENMMVFKKCTGLLLMIITLVLTGNTLFPACLSFLIWVLERITRREEFGNIFKDKTNGVFAHLFPGLHSVLMLALTVAGFIVIQMILFCCMEWSSESLQGLNAYQKLVGALFQSVNSRHAGESIVDLSTISPAILVLYLVMMYLPPYTCFLPAEREADGEDDANKGRLSLIESLMFSQVANLSIFTIMICITERKSISHDPLNFNVLNIVTEIISAYGNVGFSTGYSCERQLKPDPNCKDSWVGFSGRWSTQGKLILILVMFFGRLKKFSMHGGKAWKLC</sequence>
<gene>
    <name evidence="1" type="ORF">IHE45_09G002200</name>
</gene>
<dbReference type="Proteomes" id="UP000827976">
    <property type="component" value="Chromosome 9"/>
</dbReference>
<accession>A0ACB7VD32</accession>
<evidence type="ECO:0000313" key="2">
    <source>
        <dbReference type="Proteomes" id="UP000827976"/>
    </source>
</evidence>
<evidence type="ECO:0000313" key="1">
    <source>
        <dbReference type="EMBL" id="KAH7671669.1"/>
    </source>
</evidence>
<dbReference type="EMBL" id="CM037019">
    <property type="protein sequence ID" value="KAH7671669.1"/>
    <property type="molecule type" value="Genomic_DNA"/>
</dbReference>
<reference evidence="2" key="1">
    <citation type="journal article" date="2022" name="Nat. Commun.">
        <title>Chromosome evolution and the genetic basis of agronomically important traits in greater yam.</title>
        <authorList>
            <person name="Bredeson J.V."/>
            <person name="Lyons J.B."/>
            <person name="Oniyinde I.O."/>
            <person name="Okereke N.R."/>
            <person name="Kolade O."/>
            <person name="Nnabue I."/>
            <person name="Nwadili C.O."/>
            <person name="Hribova E."/>
            <person name="Parker M."/>
            <person name="Nwogha J."/>
            <person name="Shu S."/>
            <person name="Carlson J."/>
            <person name="Kariba R."/>
            <person name="Muthemba S."/>
            <person name="Knop K."/>
            <person name="Barton G.J."/>
            <person name="Sherwood A.V."/>
            <person name="Lopez-Montes A."/>
            <person name="Asiedu R."/>
            <person name="Jamnadass R."/>
            <person name="Muchugi A."/>
            <person name="Goodstein D."/>
            <person name="Egesi C.N."/>
            <person name="Featherston J."/>
            <person name="Asfaw A."/>
            <person name="Simpson G.G."/>
            <person name="Dolezel J."/>
            <person name="Hendre P.S."/>
            <person name="Van Deynze A."/>
            <person name="Kumar P.L."/>
            <person name="Obidiegwu J.E."/>
            <person name="Bhattacharjee R."/>
            <person name="Rokhsar D.S."/>
        </authorList>
    </citation>
    <scope>NUCLEOTIDE SEQUENCE [LARGE SCALE GENOMIC DNA]</scope>
    <source>
        <strain evidence="2">cv. TDa95/00328</strain>
    </source>
</reference>
<proteinExistence type="predicted"/>
<protein>
    <submittedName>
        <fullName evidence="1">Cation transporter protein</fullName>
    </submittedName>
</protein>
<keyword evidence="2" id="KW-1185">Reference proteome</keyword>
<comment type="caution">
    <text evidence="1">The sequence shown here is derived from an EMBL/GenBank/DDBJ whole genome shotgun (WGS) entry which is preliminary data.</text>
</comment>